<keyword evidence="4" id="KW-1185">Reference proteome</keyword>
<reference evidence="3 4" key="1">
    <citation type="journal article" date="2015" name="Genome Announc.">
        <title>Expanding the biotechnology potential of lactobacilli through comparative genomics of 213 strains and associated genera.</title>
        <authorList>
            <person name="Sun Z."/>
            <person name="Harris H.M."/>
            <person name="McCann A."/>
            <person name="Guo C."/>
            <person name="Argimon S."/>
            <person name="Zhang W."/>
            <person name="Yang X."/>
            <person name="Jeffery I.B."/>
            <person name="Cooney J.C."/>
            <person name="Kagawa T.F."/>
            <person name="Liu W."/>
            <person name="Song Y."/>
            <person name="Salvetti E."/>
            <person name="Wrobel A."/>
            <person name="Rasinkangas P."/>
            <person name="Parkhill J."/>
            <person name="Rea M.C."/>
            <person name="O'Sullivan O."/>
            <person name="Ritari J."/>
            <person name="Douillard F.P."/>
            <person name="Paul Ross R."/>
            <person name="Yang R."/>
            <person name="Briner A.E."/>
            <person name="Felis G.E."/>
            <person name="de Vos W.M."/>
            <person name="Barrangou R."/>
            <person name="Klaenhammer T.R."/>
            <person name="Caufield P.W."/>
            <person name="Cui Y."/>
            <person name="Zhang H."/>
            <person name="O'Toole P.W."/>
        </authorList>
    </citation>
    <scope>NUCLEOTIDE SEQUENCE [LARGE SCALE GENOMIC DNA]</scope>
    <source>
        <strain evidence="3 4">DSM 5661</strain>
    </source>
</reference>
<dbReference type="GO" id="GO:0015293">
    <property type="term" value="F:symporter activity"/>
    <property type="evidence" value="ECO:0007669"/>
    <property type="project" value="InterPro"/>
</dbReference>
<feature type="transmembrane region" description="Helical" evidence="2">
    <location>
        <begin position="285"/>
        <end position="305"/>
    </location>
</feature>
<protein>
    <submittedName>
        <fullName evidence="3">Glucuronide permease</fullName>
    </submittedName>
</protein>
<dbReference type="STRING" id="1423754.FC39_GL000556"/>
<dbReference type="PANTHER" id="PTHR11328">
    <property type="entry name" value="MAJOR FACILITATOR SUPERFAMILY DOMAIN-CONTAINING PROTEIN"/>
    <property type="match status" value="1"/>
</dbReference>
<dbReference type="PANTHER" id="PTHR11328:SF24">
    <property type="entry name" value="MAJOR FACILITATOR SUPERFAMILY (MFS) PROFILE DOMAIN-CONTAINING PROTEIN"/>
    <property type="match status" value="1"/>
</dbReference>
<evidence type="ECO:0000256" key="1">
    <source>
        <dbReference type="ARBA" id="ARBA00022597"/>
    </source>
</evidence>
<feature type="transmembrane region" description="Helical" evidence="2">
    <location>
        <begin position="104"/>
        <end position="122"/>
    </location>
</feature>
<feature type="transmembrane region" description="Helical" evidence="2">
    <location>
        <begin position="436"/>
        <end position="455"/>
    </location>
</feature>
<keyword evidence="2" id="KW-0812">Transmembrane</keyword>
<feature type="transmembrane region" description="Helical" evidence="2">
    <location>
        <begin position="62"/>
        <end position="83"/>
    </location>
</feature>
<dbReference type="EMBL" id="AZGI01000015">
    <property type="protein sequence ID" value="KRM40532.1"/>
    <property type="molecule type" value="Genomic_DNA"/>
</dbReference>
<gene>
    <name evidence="3" type="ORF">FC39_GL000556</name>
</gene>
<dbReference type="InterPro" id="IPR039672">
    <property type="entry name" value="MFS_2"/>
</dbReference>
<dbReference type="eggNOG" id="COG2211">
    <property type="taxonomic scope" value="Bacteria"/>
</dbReference>
<dbReference type="GO" id="GO:0008643">
    <property type="term" value="P:carbohydrate transport"/>
    <property type="evidence" value="ECO:0007669"/>
    <property type="project" value="InterPro"/>
</dbReference>
<keyword evidence="1" id="KW-0762">Sugar transport</keyword>
<organism evidence="3 4">
    <name type="scientific">Lactobacillus hamsteri DSM 5661 = JCM 6256</name>
    <dbReference type="NCBI Taxonomy" id="1423754"/>
    <lineage>
        <taxon>Bacteria</taxon>
        <taxon>Bacillati</taxon>
        <taxon>Bacillota</taxon>
        <taxon>Bacilli</taxon>
        <taxon>Lactobacillales</taxon>
        <taxon>Lactobacillaceae</taxon>
        <taxon>Lactobacillus</taxon>
    </lineage>
</organism>
<keyword evidence="1" id="KW-0813">Transport</keyword>
<feature type="transmembrane region" description="Helical" evidence="2">
    <location>
        <begin position="341"/>
        <end position="365"/>
    </location>
</feature>
<comment type="caution">
    <text evidence="3">The sequence shown here is derived from an EMBL/GenBank/DDBJ whole genome shotgun (WGS) entry which is preliminary data.</text>
</comment>
<evidence type="ECO:0000256" key="2">
    <source>
        <dbReference type="SAM" id="Phobius"/>
    </source>
</evidence>
<dbReference type="PATRIC" id="fig|1423754.3.peg.576"/>
<feature type="transmembrane region" description="Helical" evidence="2">
    <location>
        <begin position="317"/>
        <end position="335"/>
    </location>
</feature>
<dbReference type="InterPro" id="IPR036259">
    <property type="entry name" value="MFS_trans_sf"/>
</dbReference>
<proteinExistence type="predicted"/>
<dbReference type="Proteomes" id="UP000051223">
    <property type="component" value="Unassembled WGS sequence"/>
</dbReference>
<dbReference type="SUPFAM" id="SSF103473">
    <property type="entry name" value="MFS general substrate transporter"/>
    <property type="match status" value="1"/>
</dbReference>
<feature type="transmembrane region" description="Helical" evidence="2">
    <location>
        <begin position="167"/>
        <end position="190"/>
    </location>
</feature>
<evidence type="ECO:0000313" key="3">
    <source>
        <dbReference type="EMBL" id="KRM40532.1"/>
    </source>
</evidence>
<dbReference type="OrthoDB" id="9764596at2"/>
<feature type="transmembrane region" description="Helical" evidence="2">
    <location>
        <begin position="128"/>
        <end position="155"/>
    </location>
</feature>
<sequence>MDGKSEDLAVKVNGGKPIPKFGLKDRIGYAFGDFGTTLLMGMLASFSAIYCTNVLGISPLTFSTVGLVTTFFAMFTDVTVGRISDLTPLGKKGRFHPWIRTPKWFLGLSIIIIYLPFIRQWALGAKVAYWFIANMFYIACLSSFNIPYGTLASVLSNDPDDRDSLSIFRNIGSALGAGGTGFVVPFIVYSTHNGQQVLSGDRLFYCALGCVVLAMIFYTIMYALTTERIVVEHPKHAEKKTFVKGILKDKALLIFILAEIFIVLGTSFISYMTNYMYVVYFQNSHALSFANLFNYANTLILSLFAFPLTKKFGKKKVVSVSLFIASFIFLVVYLLKLSNGWVYLALSFCSALCFSMFNIMTWAFMTDVSEYHEYLTGTREDGTIYSVNMLGRKVAQAINSFGAGALLTAIGYKATTTGSTTQSADVLSKMYSMSTLIPFVLLLIGACILAFAYPLSKEKLSEVTNELNKRRGKKESK</sequence>
<feature type="transmembrane region" description="Helical" evidence="2">
    <location>
        <begin position="202"/>
        <end position="230"/>
    </location>
</feature>
<evidence type="ECO:0000313" key="4">
    <source>
        <dbReference type="Proteomes" id="UP000051223"/>
    </source>
</evidence>
<feature type="transmembrane region" description="Helical" evidence="2">
    <location>
        <begin position="251"/>
        <end position="273"/>
    </location>
</feature>
<keyword evidence="2" id="KW-1133">Transmembrane helix</keyword>
<name>A0A0R1YHY9_9LACO</name>
<dbReference type="GO" id="GO:0005886">
    <property type="term" value="C:plasma membrane"/>
    <property type="evidence" value="ECO:0007669"/>
    <property type="project" value="TreeGrafter"/>
</dbReference>
<keyword evidence="2" id="KW-0472">Membrane</keyword>
<dbReference type="RefSeq" id="WP_051545868.1">
    <property type="nucleotide sequence ID" value="NZ_AZGI01000015.1"/>
</dbReference>
<accession>A0A0R1YHY9</accession>
<dbReference type="Pfam" id="PF13347">
    <property type="entry name" value="MFS_2"/>
    <property type="match status" value="1"/>
</dbReference>
<dbReference type="AlphaFoldDB" id="A0A0R1YHY9"/>
<feature type="transmembrane region" description="Helical" evidence="2">
    <location>
        <begin position="27"/>
        <end position="50"/>
    </location>
</feature>
<dbReference type="Gene3D" id="1.20.1250.20">
    <property type="entry name" value="MFS general substrate transporter like domains"/>
    <property type="match status" value="2"/>
</dbReference>